<feature type="domain" description="HNH nuclease" evidence="2">
    <location>
        <begin position="371"/>
        <end position="422"/>
    </location>
</feature>
<feature type="region of interest" description="Disordered" evidence="1">
    <location>
        <begin position="254"/>
        <end position="294"/>
    </location>
</feature>
<dbReference type="InterPro" id="IPR002711">
    <property type="entry name" value="HNH"/>
</dbReference>
<dbReference type="Proteomes" id="UP001597277">
    <property type="component" value="Unassembled WGS sequence"/>
</dbReference>
<dbReference type="CDD" id="cd00085">
    <property type="entry name" value="HNHc"/>
    <property type="match status" value="1"/>
</dbReference>
<dbReference type="EMBL" id="JBHUEE010000009">
    <property type="protein sequence ID" value="MFD1719285.1"/>
    <property type="molecule type" value="Genomic_DNA"/>
</dbReference>
<dbReference type="Gene3D" id="1.10.30.50">
    <property type="match status" value="1"/>
</dbReference>
<accession>A0ABW4L7M6</accession>
<dbReference type="GO" id="GO:0004519">
    <property type="term" value="F:endonuclease activity"/>
    <property type="evidence" value="ECO:0007669"/>
    <property type="project" value="UniProtKB-KW"/>
</dbReference>
<evidence type="ECO:0000256" key="1">
    <source>
        <dbReference type="SAM" id="MobiDB-lite"/>
    </source>
</evidence>
<evidence type="ECO:0000313" key="4">
    <source>
        <dbReference type="Proteomes" id="UP001597277"/>
    </source>
</evidence>
<dbReference type="SMART" id="SM00507">
    <property type="entry name" value="HNHc"/>
    <property type="match status" value="1"/>
</dbReference>
<proteinExistence type="predicted"/>
<dbReference type="InterPro" id="IPR003615">
    <property type="entry name" value="HNH_nuc"/>
</dbReference>
<name>A0ABW4L7M6_9MICO</name>
<feature type="region of interest" description="Disordered" evidence="1">
    <location>
        <begin position="427"/>
        <end position="467"/>
    </location>
</feature>
<dbReference type="RefSeq" id="WP_388009273.1">
    <property type="nucleotide sequence ID" value="NZ_JBHUEE010000009.1"/>
</dbReference>
<feature type="compositionally biased region" description="Basic and acidic residues" evidence="1">
    <location>
        <begin position="448"/>
        <end position="467"/>
    </location>
</feature>
<reference evidence="4" key="1">
    <citation type="journal article" date="2019" name="Int. J. Syst. Evol. Microbiol.">
        <title>The Global Catalogue of Microorganisms (GCM) 10K type strain sequencing project: providing services to taxonomists for standard genome sequencing and annotation.</title>
        <authorList>
            <consortium name="The Broad Institute Genomics Platform"/>
            <consortium name="The Broad Institute Genome Sequencing Center for Infectious Disease"/>
            <person name="Wu L."/>
            <person name="Ma J."/>
        </authorList>
    </citation>
    <scope>NUCLEOTIDE SEQUENCE [LARGE SCALE GENOMIC DNA]</scope>
    <source>
        <strain evidence="4">JCM 17130</strain>
    </source>
</reference>
<keyword evidence="3" id="KW-0540">Nuclease</keyword>
<feature type="compositionally biased region" description="Basic residues" evidence="1">
    <location>
        <begin position="527"/>
        <end position="536"/>
    </location>
</feature>
<gene>
    <name evidence="3" type="ORF">ACFSE6_15690</name>
</gene>
<feature type="region of interest" description="Disordered" evidence="1">
    <location>
        <begin position="508"/>
        <end position="550"/>
    </location>
</feature>
<feature type="compositionally biased region" description="Basic and acidic residues" evidence="1">
    <location>
        <begin position="537"/>
        <end position="550"/>
    </location>
</feature>
<comment type="caution">
    <text evidence="3">The sequence shown here is derived from an EMBL/GenBank/DDBJ whole genome shotgun (WGS) entry which is preliminary data.</text>
</comment>
<organism evidence="3 4">
    <name type="scientific">Georgenia deserti</name>
    <dbReference type="NCBI Taxonomy" id="2093781"/>
    <lineage>
        <taxon>Bacteria</taxon>
        <taxon>Bacillati</taxon>
        <taxon>Actinomycetota</taxon>
        <taxon>Actinomycetes</taxon>
        <taxon>Micrococcales</taxon>
        <taxon>Bogoriellaceae</taxon>
        <taxon>Georgenia</taxon>
    </lineage>
</organism>
<evidence type="ECO:0000313" key="3">
    <source>
        <dbReference type="EMBL" id="MFD1719285.1"/>
    </source>
</evidence>
<evidence type="ECO:0000259" key="2">
    <source>
        <dbReference type="SMART" id="SM00507"/>
    </source>
</evidence>
<sequence length="550" mass="57624">MDEVVVTADEVRAFRARLVETSCSDANPAELVELLDELEVVKNVASGLQARAAVALDRARREEEAELDVPAGRRGSGVAGEIALARRESGSRGRQLLSLATFLDRELPHTRARLAEGTLSEYRASLLAKEMACLDRSDRMTVDEQLCGAPARLNGMGTRALVAAAKKAAAEIDVKAVVTRARQAESDRRVTLRPAPDTMCYLTALVPVAQGVGALAALGKEADRLRQGEGGDPRGRGQLMADVMIARLTGAELPAADQARPASEAPGADTSGTGDGARAAGQTDGLELPPPSVPITVNVTMSDVALLGGGSEPAVVTAPGAPSQVLPAEVARQLVSRALTAPTKTWIRRLYLDPGGALVAMTSKGRYFPPGLADYLAIRDQGICRMPYCGAPVRHLDHVTPAAEGGDTDAEDGQGLCEACNHSKQAPGWRQHIESRAGPPDGGGSGRACREGHGVDAVDGASEARESEWVGISEVVDDSEVVDAGVSGTAGSSTEVPRCRHTVVTTTPSAHTYRSVAPTPPGAGRPLAHRRTRRQNRPHDSGHRSSRDLG</sequence>
<dbReference type="Pfam" id="PF01844">
    <property type="entry name" value="HNH"/>
    <property type="match status" value="1"/>
</dbReference>
<protein>
    <submittedName>
        <fullName evidence="3">HNH endonuclease</fullName>
    </submittedName>
</protein>
<keyword evidence="3" id="KW-0378">Hydrolase</keyword>
<keyword evidence="4" id="KW-1185">Reference proteome</keyword>
<keyword evidence="3" id="KW-0255">Endonuclease</keyword>